<sequence>MNDTRNTILNRLKAASSDQTMPSARDISNSVNWSSNYTVQLFRTQLQSAHAEIYDATDHSWLMTLQHICRVKHLKNVLLSPATPWGKAIIENSANLPSLKYYDNPVENWKQSLFDGIEAAFTSTYGGIANTGTLILWPDSQEPRLMSLVPPVHIAVIEKTKIYNSFAEAIKAQHWSETELPANMLLISGPSKSADIEQTLTYGVHGPKELVVIMV</sequence>
<dbReference type="InterPro" id="IPR037171">
    <property type="entry name" value="NagB/RpiA_transferase-like"/>
</dbReference>
<dbReference type="InterPro" id="IPR003741">
    <property type="entry name" value="LUD_dom"/>
</dbReference>
<dbReference type="Gene3D" id="3.40.50.10420">
    <property type="entry name" value="NagB/RpiA/CoA transferase-like"/>
    <property type="match status" value="1"/>
</dbReference>
<dbReference type="SUPFAM" id="SSF100950">
    <property type="entry name" value="NagB/RpiA/CoA transferase-like"/>
    <property type="match status" value="1"/>
</dbReference>
<evidence type="ECO:0000259" key="1">
    <source>
        <dbReference type="Pfam" id="PF02589"/>
    </source>
</evidence>
<gene>
    <name evidence="2" type="ORF">SAMN05216326_13145</name>
</gene>
<dbReference type="EMBL" id="FOIA01000031">
    <property type="protein sequence ID" value="SET50517.1"/>
    <property type="molecule type" value="Genomic_DNA"/>
</dbReference>
<dbReference type="Pfam" id="PF02589">
    <property type="entry name" value="LUD_dom"/>
    <property type="match status" value="1"/>
</dbReference>
<dbReference type="Proteomes" id="UP000199345">
    <property type="component" value="Unassembled WGS sequence"/>
</dbReference>
<proteinExistence type="predicted"/>
<keyword evidence="3" id="KW-1185">Reference proteome</keyword>
<dbReference type="PANTHER" id="PTHR43682">
    <property type="entry name" value="LACTATE UTILIZATION PROTEIN C"/>
    <property type="match status" value="1"/>
</dbReference>
<dbReference type="OrthoDB" id="9794157at2"/>
<organism evidence="2 3">
    <name type="scientific">Nitrosomonas marina</name>
    <dbReference type="NCBI Taxonomy" id="917"/>
    <lineage>
        <taxon>Bacteria</taxon>
        <taxon>Pseudomonadati</taxon>
        <taxon>Pseudomonadota</taxon>
        <taxon>Betaproteobacteria</taxon>
        <taxon>Nitrosomonadales</taxon>
        <taxon>Nitrosomonadaceae</taxon>
        <taxon>Nitrosomonas</taxon>
    </lineage>
</organism>
<reference evidence="3" key="1">
    <citation type="submission" date="2016-10" db="EMBL/GenBank/DDBJ databases">
        <authorList>
            <person name="Varghese N."/>
            <person name="Submissions S."/>
        </authorList>
    </citation>
    <scope>NUCLEOTIDE SEQUENCE [LARGE SCALE GENOMIC DNA]</scope>
    <source>
        <strain evidence="3">Nm71</strain>
    </source>
</reference>
<feature type="domain" description="LUD" evidence="1">
    <location>
        <begin position="40"/>
        <end position="215"/>
    </location>
</feature>
<dbReference type="InterPro" id="IPR024185">
    <property type="entry name" value="FTHF_cligase-like_sf"/>
</dbReference>
<dbReference type="AlphaFoldDB" id="A0A1I0EYT7"/>
<dbReference type="RefSeq" id="WP_090660740.1">
    <property type="nucleotide sequence ID" value="NZ_FOIA01000031.1"/>
</dbReference>
<evidence type="ECO:0000313" key="3">
    <source>
        <dbReference type="Proteomes" id="UP000199345"/>
    </source>
</evidence>
<protein>
    <submittedName>
        <fullName evidence="2">L-lactate dehydrogenase complex protein LldG</fullName>
    </submittedName>
</protein>
<evidence type="ECO:0000313" key="2">
    <source>
        <dbReference type="EMBL" id="SET50517.1"/>
    </source>
</evidence>
<name>A0A1I0EYT7_9PROT</name>
<accession>A0A1I0EYT7</accession>
<dbReference type="PANTHER" id="PTHR43682:SF1">
    <property type="entry name" value="LACTATE UTILIZATION PROTEIN C"/>
    <property type="match status" value="1"/>
</dbReference>